<proteinExistence type="inferred from homology"/>
<dbReference type="Proteomes" id="UP000256913">
    <property type="component" value="Unassembled WGS sequence"/>
</dbReference>
<keyword evidence="2" id="KW-0560">Oxidoreductase</keyword>
<dbReference type="GO" id="GO:0005829">
    <property type="term" value="C:cytosol"/>
    <property type="evidence" value="ECO:0007669"/>
    <property type="project" value="TreeGrafter"/>
</dbReference>
<dbReference type="PRINTS" id="PR00080">
    <property type="entry name" value="SDRFAMILY"/>
</dbReference>
<dbReference type="PANTHER" id="PTHR43391:SF91">
    <property type="entry name" value="OS04G0390700 PROTEIN"/>
    <property type="match status" value="1"/>
</dbReference>
<dbReference type="OrthoDB" id="3212478at2"/>
<dbReference type="GO" id="GO:0016491">
    <property type="term" value="F:oxidoreductase activity"/>
    <property type="evidence" value="ECO:0007669"/>
    <property type="project" value="UniProtKB-KW"/>
</dbReference>
<evidence type="ECO:0000313" key="5">
    <source>
        <dbReference type="Proteomes" id="UP000256913"/>
    </source>
</evidence>
<dbReference type="EMBL" id="QUMQ01000001">
    <property type="protein sequence ID" value="REF97300.1"/>
    <property type="molecule type" value="Genomic_DNA"/>
</dbReference>
<dbReference type="AlphaFoldDB" id="A0A3D9ZUD0"/>
<dbReference type="RefSeq" id="WP_116068717.1">
    <property type="nucleotide sequence ID" value="NZ_BONB01000020.1"/>
</dbReference>
<accession>A0A3D9ZUD0</accession>
<gene>
    <name evidence="4" type="ORF">DFJ67_3297</name>
</gene>
<comment type="caution">
    <text evidence="4">The sequence shown here is derived from an EMBL/GenBank/DDBJ whole genome shotgun (WGS) entry which is preliminary data.</text>
</comment>
<evidence type="ECO:0000256" key="3">
    <source>
        <dbReference type="RuleBase" id="RU000363"/>
    </source>
</evidence>
<dbReference type="PANTHER" id="PTHR43391">
    <property type="entry name" value="RETINOL DEHYDROGENASE-RELATED"/>
    <property type="match status" value="1"/>
</dbReference>
<protein>
    <submittedName>
        <fullName evidence="4">Short-subunit dehydrogenase</fullName>
    </submittedName>
</protein>
<dbReference type="InterPro" id="IPR036291">
    <property type="entry name" value="NAD(P)-bd_dom_sf"/>
</dbReference>
<dbReference type="InterPro" id="IPR002347">
    <property type="entry name" value="SDR_fam"/>
</dbReference>
<dbReference type="Pfam" id="PF00106">
    <property type="entry name" value="adh_short"/>
    <property type="match status" value="1"/>
</dbReference>
<evidence type="ECO:0000256" key="1">
    <source>
        <dbReference type="ARBA" id="ARBA00006484"/>
    </source>
</evidence>
<dbReference type="PRINTS" id="PR00081">
    <property type="entry name" value="GDHRDH"/>
</dbReference>
<evidence type="ECO:0000313" key="4">
    <source>
        <dbReference type="EMBL" id="REF97300.1"/>
    </source>
</evidence>
<comment type="similarity">
    <text evidence="1 3">Belongs to the short-chain dehydrogenases/reductases (SDR) family.</text>
</comment>
<dbReference type="Gene3D" id="3.40.50.720">
    <property type="entry name" value="NAD(P)-binding Rossmann-like Domain"/>
    <property type="match status" value="1"/>
</dbReference>
<evidence type="ECO:0000256" key="2">
    <source>
        <dbReference type="ARBA" id="ARBA00023002"/>
    </source>
</evidence>
<organism evidence="4 5">
    <name type="scientific">Asanoa ferruginea</name>
    <dbReference type="NCBI Taxonomy" id="53367"/>
    <lineage>
        <taxon>Bacteria</taxon>
        <taxon>Bacillati</taxon>
        <taxon>Actinomycetota</taxon>
        <taxon>Actinomycetes</taxon>
        <taxon>Micromonosporales</taxon>
        <taxon>Micromonosporaceae</taxon>
        <taxon>Asanoa</taxon>
    </lineage>
</organism>
<dbReference type="SUPFAM" id="SSF51735">
    <property type="entry name" value="NAD(P)-binding Rossmann-fold domains"/>
    <property type="match status" value="1"/>
</dbReference>
<reference evidence="4 5" key="1">
    <citation type="submission" date="2018-08" db="EMBL/GenBank/DDBJ databases">
        <title>Sequencing the genomes of 1000 actinobacteria strains.</title>
        <authorList>
            <person name="Klenk H.-P."/>
        </authorList>
    </citation>
    <scope>NUCLEOTIDE SEQUENCE [LARGE SCALE GENOMIC DNA]</scope>
    <source>
        <strain evidence="4 5">DSM 44099</strain>
    </source>
</reference>
<sequence length="228" mass="23646">MQINGATVLVTGGNRGLGKAFVEEFLERGAKTVYAAARDPRTVTTPGAVPIALDVTDLASIERAAATAGDVTLVVNNAGIDTLNRSVVGGDLADLRREFETNLFGPLEVTRAFVPGITRNGGGHVLNVASVLSWLPAAGYGAAKAALWSATNHLRGELKPLGIGVTGLYMGYVDTDMASYTTEPKADPRVIARAAVDGVEADADEVLGDEFTRAVRAALNGDPTLLLG</sequence>
<dbReference type="NCBIfam" id="NF006119">
    <property type="entry name" value="PRK08264.1-5"/>
    <property type="match status" value="1"/>
</dbReference>
<keyword evidence="5" id="KW-1185">Reference proteome</keyword>
<name>A0A3D9ZUD0_9ACTN</name>